<name>A0ABT4IXT5_9GAMM</name>
<feature type="chain" id="PRO_5046350464" description="Tetratricopeptide repeat protein" evidence="1">
    <location>
        <begin position="23"/>
        <end position="204"/>
    </location>
</feature>
<dbReference type="InterPro" id="IPR019734">
    <property type="entry name" value="TPR_rpt"/>
</dbReference>
<evidence type="ECO:0008006" key="4">
    <source>
        <dbReference type="Google" id="ProtNLM"/>
    </source>
</evidence>
<evidence type="ECO:0000313" key="2">
    <source>
        <dbReference type="EMBL" id="MCZ0928481.1"/>
    </source>
</evidence>
<dbReference type="Gene3D" id="1.25.40.10">
    <property type="entry name" value="Tetratricopeptide repeat domain"/>
    <property type="match status" value="1"/>
</dbReference>
<evidence type="ECO:0000313" key="3">
    <source>
        <dbReference type="Proteomes" id="UP001321125"/>
    </source>
</evidence>
<evidence type="ECO:0000256" key="1">
    <source>
        <dbReference type="SAM" id="SignalP"/>
    </source>
</evidence>
<dbReference type="PROSITE" id="PS51257">
    <property type="entry name" value="PROKAR_LIPOPROTEIN"/>
    <property type="match status" value="1"/>
</dbReference>
<keyword evidence="1" id="KW-0732">Signal</keyword>
<feature type="signal peptide" evidence="1">
    <location>
        <begin position="1"/>
        <end position="22"/>
    </location>
</feature>
<sequence length="204" mass="22832">MIKKLLLILPIFLLMSACQESSGDNIDDKSIALQRQANEEVTFGIAEENSERLDRAKELIEQSLNADPNNHAALINRAQIAVYQQNYERALSDVESAYDIAPSNDSLPLFRCILIEEVKGNDRGKACYSSVEERYAEQHNPDGTIPVNWVGAAILADTQDAPRLVEAYLEQARSKGEMEAEMAEMTIESLQDGSYVDQVLMRHK</sequence>
<dbReference type="RefSeq" id="WP_268902205.1">
    <property type="nucleotide sequence ID" value="NZ_JAKNQU010000006.1"/>
</dbReference>
<gene>
    <name evidence="2" type="ORF">L0635_15490</name>
</gene>
<accession>A0ABT4IXT5</accession>
<dbReference type="SUPFAM" id="SSF48452">
    <property type="entry name" value="TPR-like"/>
    <property type="match status" value="1"/>
</dbReference>
<comment type="caution">
    <text evidence="2">The sequence shown here is derived from an EMBL/GenBank/DDBJ whole genome shotgun (WGS) entry which is preliminary data.</text>
</comment>
<dbReference type="Proteomes" id="UP001321125">
    <property type="component" value="Unassembled WGS sequence"/>
</dbReference>
<organism evidence="2 3">
    <name type="scientific">Vreelandella janggokensis</name>
    <dbReference type="NCBI Taxonomy" id="370767"/>
    <lineage>
        <taxon>Bacteria</taxon>
        <taxon>Pseudomonadati</taxon>
        <taxon>Pseudomonadota</taxon>
        <taxon>Gammaproteobacteria</taxon>
        <taxon>Oceanospirillales</taxon>
        <taxon>Halomonadaceae</taxon>
        <taxon>Vreelandella</taxon>
    </lineage>
</organism>
<proteinExistence type="predicted"/>
<keyword evidence="3" id="KW-1185">Reference proteome</keyword>
<dbReference type="SMART" id="SM00028">
    <property type="entry name" value="TPR"/>
    <property type="match status" value="2"/>
</dbReference>
<reference evidence="2 3" key="1">
    <citation type="submission" date="2022-02" db="EMBL/GenBank/DDBJ databases">
        <title>Study of halophilic communities from a Mexican lake.</title>
        <authorList>
            <person name="Hernandez-Soto L.M."/>
            <person name="Martinez-Abarca F."/>
            <person name="Ramirez-Saad H.C."/>
            <person name="Aguirre-Garrido J.F."/>
        </authorList>
    </citation>
    <scope>NUCLEOTIDE SEQUENCE [LARGE SCALE GENOMIC DNA]</scope>
    <source>
        <strain evidence="2 3">Hjan13</strain>
    </source>
</reference>
<protein>
    <recommendedName>
        <fullName evidence="4">Tetratricopeptide repeat protein</fullName>
    </recommendedName>
</protein>
<dbReference type="EMBL" id="JAKNQU010000006">
    <property type="protein sequence ID" value="MCZ0928481.1"/>
    <property type="molecule type" value="Genomic_DNA"/>
</dbReference>
<dbReference type="InterPro" id="IPR011990">
    <property type="entry name" value="TPR-like_helical_dom_sf"/>
</dbReference>